<reference evidence="2" key="2">
    <citation type="submission" date="2022-01" db="EMBL/GenBank/DDBJ databases">
        <authorList>
            <person name="Yamashiro T."/>
            <person name="Shiraishi A."/>
            <person name="Satake H."/>
            <person name="Nakayama K."/>
        </authorList>
    </citation>
    <scope>NUCLEOTIDE SEQUENCE</scope>
</reference>
<accession>A0ABQ5H7A9</accession>
<evidence type="ECO:0000256" key="1">
    <source>
        <dbReference type="SAM" id="MobiDB-lite"/>
    </source>
</evidence>
<evidence type="ECO:0000313" key="3">
    <source>
        <dbReference type="Proteomes" id="UP001151760"/>
    </source>
</evidence>
<protein>
    <submittedName>
        <fullName evidence="2">Uncharacterized protein</fullName>
    </submittedName>
</protein>
<name>A0ABQ5H7A9_9ASTR</name>
<proteinExistence type="predicted"/>
<dbReference type="EMBL" id="BQNB010019240">
    <property type="protein sequence ID" value="GJT83205.1"/>
    <property type="molecule type" value="Genomic_DNA"/>
</dbReference>
<feature type="region of interest" description="Disordered" evidence="1">
    <location>
        <begin position="43"/>
        <end position="68"/>
    </location>
</feature>
<comment type="caution">
    <text evidence="2">The sequence shown here is derived from an EMBL/GenBank/DDBJ whole genome shotgun (WGS) entry which is preliminary data.</text>
</comment>
<feature type="compositionally biased region" description="Polar residues" evidence="1">
    <location>
        <begin position="44"/>
        <end position="55"/>
    </location>
</feature>
<keyword evidence="3" id="KW-1185">Reference proteome</keyword>
<sequence>MTTPCLTLYPTTTPRTKVFDPFVIISNSDDEITTLPIRPAPPSSAHTGLTASTSVVHPPPTRPLPTRPAFARRPRKEISMPLGYKVASDRWRTASPSTCHPLIPLEIPSLSLPPLLWTSSSSPPPSLLPSLSRKRSRLPPPSLPSSVSPLPPPIVVPPTPEHVESVRDNIETLRASLASAIQETMTLRARAGSLKQHNVVTRESLRIARGKFIRSQI</sequence>
<feature type="compositionally biased region" description="Pro residues" evidence="1">
    <location>
        <begin position="138"/>
        <end position="158"/>
    </location>
</feature>
<feature type="region of interest" description="Disordered" evidence="1">
    <location>
        <begin position="123"/>
        <end position="158"/>
    </location>
</feature>
<gene>
    <name evidence="2" type="ORF">Tco_1057547</name>
</gene>
<reference evidence="2" key="1">
    <citation type="journal article" date="2022" name="Int. J. Mol. Sci.">
        <title>Draft Genome of Tanacetum Coccineum: Genomic Comparison of Closely Related Tanacetum-Family Plants.</title>
        <authorList>
            <person name="Yamashiro T."/>
            <person name="Shiraishi A."/>
            <person name="Nakayama K."/>
            <person name="Satake H."/>
        </authorList>
    </citation>
    <scope>NUCLEOTIDE SEQUENCE</scope>
</reference>
<organism evidence="2 3">
    <name type="scientific">Tanacetum coccineum</name>
    <dbReference type="NCBI Taxonomy" id="301880"/>
    <lineage>
        <taxon>Eukaryota</taxon>
        <taxon>Viridiplantae</taxon>
        <taxon>Streptophyta</taxon>
        <taxon>Embryophyta</taxon>
        <taxon>Tracheophyta</taxon>
        <taxon>Spermatophyta</taxon>
        <taxon>Magnoliopsida</taxon>
        <taxon>eudicotyledons</taxon>
        <taxon>Gunneridae</taxon>
        <taxon>Pentapetalae</taxon>
        <taxon>asterids</taxon>
        <taxon>campanulids</taxon>
        <taxon>Asterales</taxon>
        <taxon>Asteraceae</taxon>
        <taxon>Asteroideae</taxon>
        <taxon>Anthemideae</taxon>
        <taxon>Anthemidinae</taxon>
        <taxon>Tanacetum</taxon>
    </lineage>
</organism>
<feature type="compositionally biased region" description="Pro residues" evidence="1">
    <location>
        <begin position="57"/>
        <end position="66"/>
    </location>
</feature>
<dbReference type="Proteomes" id="UP001151760">
    <property type="component" value="Unassembled WGS sequence"/>
</dbReference>
<evidence type="ECO:0000313" key="2">
    <source>
        <dbReference type="EMBL" id="GJT83205.1"/>
    </source>
</evidence>